<dbReference type="OrthoDB" id="8198425at2"/>
<organism evidence="2 3">
    <name type="scientific">Bradyrhizobium betae</name>
    <dbReference type="NCBI Taxonomy" id="244734"/>
    <lineage>
        <taxon>Bacteria</taxon>
        <taxon>Pseudomonadati</taxon>
        <taxon>Pseudomonadota</taxon>
        <taxon>Alphaproteobacteria</taxon>
        <taxon>Hyphomicrobiales</taxon>
        <taxon>Nitrobacteraceae</taxon>
        <taxon>Bradyrhizobium</taxon>
    </lineage>
</organism>
<reference evidence="3" key="1">
    <citation type="submission" date="2019-10" db="EMBL/GenBank/DDBJ databases">
        <title>Complete Genome Sequence of Bradyrhizobium betae type strain PL7HG1T.</title>
        <authorList>
            <person name="Bromfield E.S.P."/>
            <person name="Cloutier S."/>
        </authorList>
    </citation>
    <scope>NUCLEOTIDE SEQUENCE [LARGE SCALE GENOMIC DNA]</scope>
    <source>
        <strain evidence="3">PL7HG1</strain>
    </source>
</reference>
<evidence type="ECO:0000313" key="2">
    <source>
        <dbReference type="EMBL" id="QFI75494.1"/>
    </source>
</evidence>
<evidence type="ECO:0000313" key="3">
    <source>
        <dbReference type="Proteomes" id="UP000325641"/>
    </source>
</evidence>
<dbReference type="Proteomes" id="UP000325641">
    <property type="component" value="Chromosome"/>
</dbReference>
<evidence type="ECO:0000259" key="1">
    <source>
        <dbReference type="Pfam" id="PF14080"/>
    </source>
</evidence>
<accession>A0A5P6PC62</accession>
<dbReference type="EMBL" id="CP044543">
    <property type="protein sequence ID" value="QFI75494.1"/>
    <property type="molecule type" value="Genomic_DNA"/>
</dbReference>
<proteinExistence type="predicted"/>
<protein>
    <submittedName>
        <fullName evidence="2">DUF4261 domain-containing protein</fullName>
    </submittedName>
</protein>
<name>A0A5P6PC62_9BRAD</name>
<dbReference type="AlphaFoldDB" id="A0A5P6PC62"/>
<dbReference type="InterPro" id="IPR025357">
    <property type="entry name" value="DUF4261"/>
</dbReference>
<feature type="domain" description="DUF4261" evidence="1">
    <location>
        <begin position="183"/>
        <end position="240"/>
    </location>
</feature>
<gene>
    <name evidence="2" type="ORF">F8237_25715</name>
</gene>
<sequence>MSNSLLSLVLLERPTTPDMLLVVEALRARHPELAAELEGGLETTDLRQTSASAPLIRCGGELVAVMSMPAPIPQDPGLWSRAAATWLEGKAVAARHRGHLIVTVPGQHLEPLPAARLTTAVIGALIAAMPESCAVVWDTKVARPAKLWMEMSRQSFAPFPNYPFTLWVDILPFRSEAGIGAVTMGLSAFAGREIEFETGKLTLRGMIDKVAGLAVYLVEHGAVVKDGDTFGGDEHERITARYRTSERFAGLSVLFCTADSAS</sequence>
<dbReference type="KEGG" id="bbet:F8237_25715"/>
<dbReference type="Pfam" id="PF14080">
    <property type="entry name" value="DUF4261"/>
    <property type="match status" value="1"/>
</dbReference>